<keyword evidence="4" id="KW-1185">Reference proteome</keyword>
<dbReference type="GO" id="GO:0016301">
    <property type="term" value="F:kinase activity"/>
    <property type="evidence" value="ECO:0007669"/>
    <property type="project" value="UniProtKB-KW"/>
</dbReference>
<sequence>MNPTPRLLSTTDRGRAKRHNDGSGTLNGLNGLRKHRLDRTTEDVGMLCNPLRKNYNKRLVVRSSGLKGDWLGLWKAPLRNPFNMYGTLPSRLRCRDNRKAFSVPPLTNAVGIMENDGGLVASMNSSKVTLNSTSDSVDESSVDYHEEHVRIPGSLEVQRTNTMLSDPKSSRSSMTASTTRSTIDSFRYSGSFDTMVEDDRDKQASSPYVETLMNKLFAITRNGFLSGALSDDPWKDDDELDADFFAVSLARKRNFNPGLRLFHDLEAIVSAPSRYRSMGEPCSAHVARSDSVDGLLPSMRSGGVLGRASPMECVSPLACLSPRRNSDFLRHSINDSETSEEEKLLWALSTDSACDIIRRVGLAQRPVKYDMNDDFMLTDADEYMFVDTKLGRVTYSPKFMDDRYMYRFVVLDKAAQDKVEALLHALPDNSDSKNSYISARGEKRYLTEHEIIRKLGIQMSPGWEHFMYFKNSHKEIVLRKRL</sequence>
<dbReference type="InterPro" id="IPR000789">
    <property type="entry name" value="Cyclin-dep_kinase_reg-sub"/>
</dbReference>
<comment type="caution">
    <text evidence="3">The sequence shown here is derived from an EMBL/GenBank/DDBJ whole genome shotgun (WGS) entry which is preliminary data.</text>
</comment>
<dbReference type="EMBL" id="BPLF01000005">
    <property type="protein sequence ID" value="GIX65528.1"/>
    <property type="molecule type" value="Genomic_DNA"/>
</dbReference>
<reference evidence="3 4" key="1">
    <citation type="submission" date="2021-06" db="EMBL/GenBank/DDBJ databases">
        <title>Genome sequence of Babesia caballi.</title>
        <authorList>
            <person name="Yamagishi J."/>
            <person name="Kidaka T."/>
            <person name="Ochi A."/>
        </authorList>
    </citation>
    <scope>NUCLEOTIDE SEQUENCE [LARGE SCALE GENOMIC DNA]</scope>
    <source>
        <strain evidence="3">USDA-D6B2</strain>
    </source>
</reference>
<dbReference type="SMART" id="SM01084">
    <property type="entry name" value="CKS"/>
    <property type="match status" value="1"/>
</dbReference>
<dbReference type="Proteomes" id="UP001497744">
    <property type="component" value="Unassembled WGS sequence"/>
</dbReference>
<dbReference type="AlphaFoldDB" id="A0AAV4M023"/>
<gene>
    <name evidence="3" type="ORF">BcabD6B2_49630</name>
</gene>
<evidence type="ECO:0000256" key="2">
    <source>
        <dbReference type="SAM" id="MobiDB-lite"/>
    </source>
</evidence>
<keyword evidence="1" id="KW-0132">Cell division</keyword>
<proteinExistence type="inferred from homology"/>
<dbReference type="GO" id="GO:0016538">
    <property type="term" value="F:cyclin-dependent protein serine/threonine kinase regulator activity"/>
    <property type="evidence" value="ECO:0007669"/>
    <property type="project" value="InterPro"/>
</dbReference>
<comment type="similarity">
    <text evidence="1">Belongs to the CKS family.</text>
</comment>
<dbReference type="Gene3D" id="3.30.170.10">
    <property type="entry name" value="Cyclin-dependent kinase, regulatory subunit"/>
    <property type="match status" value="1"/>
</dbReference>
<keyword evidence="3" id="KW-0808">Transferase</keyword>
<dbReference type="RefSeq" id="XP_067717597.1">
    <property type="nucleotide sequence ID" value="XM_067861496.1"/>
</dbReference>
<protein>
    <recommendedName>
        <fullName evidence="1">Cyclin-dependent kinases regulatory subunit</fullName>
    </recommendedName>
</protein>
<dbReference type="Pfam" id="PF01111">
    <property type="entry name" value="CKS"/>
    <property type="match status" value="1"/>
</dbReference>
<dbReference type="GO" id="GO:0051301">
    <property type="term" value="P:cell division"/>
    <property type="evidence" value="ECO:0007669"/>
    <property type="project" value="UniProtKB-UniRule"/>
</dbReference>
<dbReference type="SUPFAM" id="SSF55637">
    <property type="entry name" value="Cell cycle regulatory proteins"/>
    <property type="match status" value="1"/>
</dbReference>
<comment type="function">
    <text evidence="1">Binds to the catalytic subunit of the cyclin dependent kinases and is essential for their biological function.</text>
</comment>
<evidence type="ECO:0000313" key="4">
    <source>
        <dbReference type="Proteomes" id="UP001497744"/>
    </source>
</evidence>
<evidence type="ECO:0000313" key="3">
    <source>
        <dbReference type="EMBL" id="GIX65528.1"/>
    </source>
</evidence>
<accession>A0AAV4M023</accession>
<keyword evidence="3" id="KW-0418">Kinase</keyword>
<dbReference type="InterPro" id="IPR036858">
    <property type="entry name" value="Cyclin-dep_kinase_reg-sub_sf"/>
</dbReference>
<dbReference type="GeneID" id="94197009"/>
<name>A0AAV4M023_BABCB</name>
<feature type="region of interest" description="Disordered" evidence="2">
    <location>
        <begin position="1"/>
        <end position="31"/>
    </location>
</feature>
<feature type="compositionally biased region" description="Polar residues" evidence="2">
    <location>
        <begin position="1"/>
        <end position="11"/>
    </location>
</feature>
<evidence type="ECO:0000256" key="1">
    <source>
        <dbReference type="RuleBase" id="RU311113"/>
    </source>
</evidence>
<organism evidence="3 4">
    <name type="scientific">Babesia caballi</name>
    <dbReference type="NCBI Taxonomy" id="5871"/>
    <lineage>
        <taxon>Eukaryota</taxon>
        <taxon>Sar</taxon>
        <taxon>Alveolata</taxon>
        <taxon>Apicomplexa</taxon>
        <taxon>Aconoidasida</taxon>
        <taxon>Piroplasmida</taxon>
        <taxon>Babesiidae</taxon>
        <taxon>Babesia</taxon>
    </lineage>
</organism>
<keyword evidence="1" id="KW-0131">Cell cycle</keyword>